<comment type="caution">
    <text evidence="2">The sequence shown here is derived from an EMBL/GenBank/DDBJ whole genome shotgun (WGS) entry which is preliminary data.</text>
</comment>
<evidence type="ECO:0000313" key="2">
    <source>
        <dbReference type="EMBL" id="MDO5974302.1"/>
    </source>
</evidence>
<keyword evidence="3" id="KW-1185">Reference proteome</keyword>
<reference evidence="2" key="1">
    <citation type="submission" date="2023-07" db="EMBL/GenBank/DDBJ databases">
        <title>Two novel species in the genus Flavivirga.</title>
        <authorList>
            <person name="Kwon K."/>
        </authorList>
    </citation>
    <scope>NUCLEOTIDE SEQUENCE</scope>
    <source>
        <strain evidence="2">KACC 14158</strain>
    </source>
</reference>
<feature type="chain" id="PRO_5047296268" description="Lipoprotein" evidence="1">
    <location>
        <begin position="21"/>
        <end position="129"/>
    </location>
</feature>
<dbReference type="EMBL" id="JAUOEL010000003">
    <property type="protein sequence ID" value="MDO5974302.1"/>
    <property type="molecule type" value="Genomic_DNA"/>
</dbReference>
<dbReference type="Proteomes" id="UP001176806">
    <property type="component" value="Unassembled WGS sequence"/>
</dbReference>
<evidence type="ECO:0000313" key="3">
    <source>
        <dbReference type="Proteomes" id="UP001176806"/>
    </source>
</evidence>
<dbReference type="PROSITE" id="PS51257">
    <property type="entry name" value="PROKAR_LIPOPROTEIN"/>
    <property type="match status" value="1"/>
</dbReference>
<gene>
    <name evidence="2" type="ORF">Q4Q40_08915</name>
</gene>
<protein>
    <recommendedName>
        <fullName evidence="4">Lipoprotein</fullName>
    </recommendedName>
</protein>
<evidence type="ECO:0008006" key="4">
    <source>
        <dbReference type="Google" id="ProtNLM"/>
    </source>
</evidence>
<dbReference type="RefSeq" id="WP_303301445.1">
    <property type="nucleotide sequence ID" value="NZ_BAABDA010000050.1"/>
</dbReference>
<proteinExistence type="predicted"/>
<accession>A0ABT8WMD0</accession>
<organism evidence="2 3">
    <name type="scientific">Flavivirga jejuensis</name>
    <dbReference type="NCBI Taxonomy" id="870487"/>
    <lineage>
        <taxon>Bacteria</taxon>
        <taxon>Pseudomonadati</taxon>
        <taxon>Bacteroidota</taxon>
        <taxon>Flavobacteriia</taxon>
        <taxon>Flavobacteriales</taxon>
        <taxon>Flavobacteriaceae</taxon>
        <taxon>Flavivirga</taxon>
    </lineage>
</organism>
<sequence>MKKTFLFVTLLLLTILSCNNNDDAPAADFENACNITNPIEDLNWLKEQIAELEKENSTFLKFTYFSETKYNEQTVYALRNCCPYCNTAILVYNCEGIHIGTIGNGDNYITPDILTNETIIWEASNFECF</sequence>
<evidence type="ECO:0000256" key="1">
    <source>
        <dbReference type="SAM" id="SignalP"/>
    </source>
</evidence>
<feature type="signal peptide" evidence="1">
    <location>
        <begin position="1"/>
        <end position="20"/>
    </location>
</feature>
<name>A0ABT8WMD0_9FLAO</name>
<keyword evidence="1" id="KW-0732">Signal</keyword>